<dbReference type="WBParaSite" id="nOo.2.0.1.t05449-RA">
    <property type="protein sequence ID" value="nOo.2.0.1.t05449-RA"/>
    <property type="gene ID" value="nOo.2.0.1.g05449"/>
</dbReference>
<name>A0A182EBL5_ONCOC</name>
<protein>
    <submittedName>
        <fullName evidence="1 3">Uncharacterized protein</fullName>
    </submittedName>
</protein>
<dbReference type="Proteomes" id="UP000271087">
    <property type="component" value="Unassembled WGS sequence"/>
</dbReference>
<keyword evidence="2" id="KW-1185">Reference proteome</keyword>
<accession>A0A182EBL5</accession>
<dbReference type="OrthoDB" id="5871328at2759"/>
<reference evidence="1 2" key="2">
    <citation type="submission" date="2018-08" db="EMBL/GenBank/DDBJ databases">
        <authorList>
            <person name="Laetsch R D."/>
            <person name="Stevens L."/>
            <person name="Kumar S."/>
            <person name="Blaxter L. M."/>
        </authorList>
    </citation>
    <scope>NUCLEOTIDE SEQUENCE [LARGE SCALE GENOMIC DNA]</scope>
</reference>
<evidence type="ECO:0000313" key="3">
    <source>
        <dbReference type="WBParaSite" id="nOo.2.0.1.t05449-RA"/>
    </source>
</evidence>
<reference evidence="3" key="1">
    <citation type="submission" date="2016-06" db="UniProtKB">
        <authorList>
            <consortium name="WormBaseParasite"/>
        </authorList>
    </citation>
    <scope>IDENTIFICATION</scope>
</reference>
<dbReference type="EMBL" id="UYRW01001452">
    <property type="protein sequence ID" value="VDK77541.1"/>
    <property type="molecule type" value="Genomic_DNA"/>
</dbReference>
<gene>
    <name evidence="1" type="ORF">NOO_LOCUS5449</name>
</gene>
<sequence length="30" mass="3305">MNQISESAVPLVLSKITIATTYHSRVKLTC</sequence>
<evidence type="ECO:0000313" key="1">
    <source>
        <dbReference type="EMBL" id="VDK77541.1"/>
    </source>
</evidence>
<proteinExistence type="predicted"/>
<organism evidence="3">
    <name type="scientific">Onchocerca ochengi</name>
    <name type="common">Filarial nematode worm</name>
    <dbReference type="NCBI Taxonomy" id="42157"/>
    <lineage>
        <taxon>Eukaryota</taxon>
        <taxon>Metazoa</taxon>
        <taxon>Ecdysozoa</taxon>
        <taxon>Nematoda</taxon>
        <taxon>Chromadorea</taxon>
        <taxon>Rhabditida</taxon>
        <taxon>Spirurina</taxon>
        <taxon>Spiruromorpha</taxon>
        <taxon>Filarioidea</taxon>
        <taxon>Onchocercidae</taxon>
        <taxon>Onchocerca</taxon>
    </lineage>
</organism>
<evidence type="ECO:0000313" key="2">
    <source>
        <dbReference type="Proteomes" id="UP000271087"/>
    </source>
</evidence>
<dbReference type="AlphaFoldDB" id="A0A182EBL5"/>